<evidence type="ECO:0000259" key="8">
    <source>
        <dbReference type="Pfam" id="PF00924"/>
    </source>
</evidence>
<dbReference type="InterPro" id="IPR011014">
    <property type="entry name" value="MscS_channel_TM-2"/>
</dbReference>
<evidence type="ECO:0000256" key="2">
    <source>
        <dbReference type="ARBA" id="ARBA00008017"/>
    </source>
</evidence>
<dbReference type="Gene3D" id="3.30.70.100">
    <property type="match status" value="1"/>
</dbReference>
<sequence length="538" mass="62279">MKNFSILFVFILSSLVGFSQKEESDKADKILESFPNDHDFYRFHSKDGVEYSLSSPYHAFHTHLNFLDEGDFHPDVAAEAFNPAFWSIERRKELATELKLIYRSKGIYPYNVDLSLQKDYLDKNTNTHRFTISKDLQDIYLVRSPSGKWHYSRFSTGQISIIFNNTYPSYSQKFVKFITKIKVGNQMLFGIRLWQVIGLIIVGLLLVLAYWLSKLLLSVVLKRILSDKHEEYFLWKVINAYETPLMLTILSATYYWIIPFLLLNNSLSYFLSMSSKVVFGLSLMVLLYRTPELFVYQLTFKRNKNHFNFNEQLSPILKSSLRILALIIGIGIGLKLLGYNVKNLVAGISVGGLVIAFAAQDTVKNFIGSIMLFTDQPFKVGDYISVDNLDGIVEEIGFRTTKIRTFEDSVVVIPNSMVSDNKVNNKGKRNFRRYMTTISITYNTPREKIENFVNGIRDIVKNHPLTREDHYHVHLYEFAASSLDIYFYTFFKTNDRAVELQSREEVMLAVIKLSEDLGVEFAFPTQTLYLNKDSENEE</sequence>
<evidence type="ECO:0000256" key="6">
    <source>
        <dbReference type="ARBA" id="ARBA00023136"/>
    </source>
</evidence>
<dbReference type="Gene3D" id="1.10.287.1260">
    <property type="match status" value="1"/>
</dbReference>
<keyword evidence="5 7" id="KW-1133">Transmembrane helix</keyword>
<feature type="transmembrane region" description="Helical" evidence="7">
    <location>
        <begin position="319"/>
        <end position="338"/>
    </location>
</feature>
<dbReference type="PANTHER" id="PTHR43634">
    <property type="entry name" value="OW CONDUCTANCE MECHANOSENSITIVE CHANNEL"/>
    <property type="match status" value="1"/>
</dbReference>
<dbReference type="Gene3D" id="2.30.30.60">
    <property type="match status" value="1"/>
</dbReference>
<feature type="domain" description="Mechanosensitive ion channel MscS C-terminal" evidence="9">
    <location>
        <begin position="436"/>
        <end position="520"/>
    </location>
</feature>
<evidence type="ECO:0000256" key="1">
    <source>
        <dbReference type="ARBA" id="ARBA00004651"/>
    </source>
</evidence>
<comment type="similarity">
    <text evidence="2">Belongs to the MscS (TC 1.A.23) family.</text>
</comment>
<gene>
    <name evidence="10" type="ORF">EI427_23200</name>
</gene>
<feature type="domain" description="Mechanosensitive ion channel MscS" evidence="8">
    <location>
        <begin position="361"/>
        <end position="425"/>
    </location>
</feature>
<dbReference type="InterPro" id="IPR049278">
    <property type="entry name" value="MS_channel_C"/>
</dbReference>
<dbReference type="KEGG" id="fll:EI427_23200"/>
<dbReference type="InterPro" id="IPR010920">
    <property type="entry name" value="LSM_dom_sf"/>
</dbReference>
<reference evidence="10 11" key="1">
    <citation type="submission" date="2018-12" db="EMBL/GenBank/DDBJ databases">
        <title>Flammeovirga pectinis sp. nov., isolated from the gut of the Korean scallop, Patinopecten yessoensis.</title>
        <authorList>
            <person name="Bae J.-W."/>
            <person name="Jeong Y.-S."/>
            <person name="Kang W."/>
        </authorList>
    </citation>
    <scope>NUCLEOTIDE SEQUENCE [LARGE SCALE GENOMIC DNA]</scope>
    <source>
        <strain evidence="10 11">L12M1</strain>
    </source>
</reference>
<dbReference type="GO" id="GO:0008381">
    <property type="term" value="F:mechanosensitive monoatomic ion channel activity"/>
    <property type="evidence" value="ECO:0007669"/>
    <property type="project" value="UniProtKB-ARBA"/>
</dbReference>
<name>A0A3S9PA85_9BACT</name>
<organism evidence="10 11">
    <name type="scientific">Flammeovirga pectinis</name>
    <dbReference type="NCBI Taxonomy" id="2494373"/>
    <lineage>
        <taxon>Bacteria</taxon>
        <taxon>Pseudomonadati</taxon>
        <taxon>Bacteroidota</taxon>
        <taxon>Cytophagia</taxon>
        <taxon>Cytophagales</taxon>
        <taxon>Flammeovirgaceae</taxon>
        <taxon>Flammeovirga</taxon>
    </lineage>
</organism>
<accession>A0A3S9PA85</accession>
<dbReference type="Proteomes" id="UP000267268">
    <property type="component" value="Chromosome 2"/>
</dbReference>
<evidence type="ECO:0000256" key="3">
    <source>
        <dbReference type="ARBA" id="ARBA00022475"/>
    </source>
</evidence>
<dbReference type="OrthoDB" id="9809206at2"/>
<dbReference type="AlphaFoldDB" id="A0A3S9PA85"/>
<evidence type="ECO:0000256" key="4">
    <source>
        <dbReference type="ARBA" id="ARBA00022692"/>
    </source>
</evidence>
<dbReference type="RefSeq" id="WP_126619536.1">
    <property type="nucleotide sequence ID" value="NZ_CP034563.1"/>
</dbReference>
<feature type="transmembrane region" description="Helical" evidence="7">
    <location>
        <begin position="344"/>
        <end position="363"/>
    </location>
</feature>
<keyword evidence="3" id="KW-1003">Cell membrane</keyword>
<protein>
    <submittedName>
        <fullName evidence="10">Mechanosensitive ion channel family protein</fullName>
    </submittedName>
</protein>
<comment type="subcellular location">
    <subcellularLocation>
        <location evidence="1">Cell membrane</location>
        <topology evidence="1">Multi-pass membrane protein</topology>
    </subcellularLocation>
</comment>
<feature type="transmembrane region" description="Helical" evidence="7">
    <location>
        <begin position="233"/>
        <end position="257"/>
    </location>
</feature>
<keyword evidence="6 7" id="KW-0472">Membrane</keyword>
<dbReference type="Pfam" id="PF21082">
    <property type="entry name" value="MS_channel_3rd"/>
    <property type="match status" value="1"/>
</dbReference>
<keyword evidence="4 7" id="KW-0812">Transmembrane</keyword>
<dbReference type="EMBL" id="CP034563">
    <property type="protein sequence ID" value="AZQ65126.1"/>
    <property type="molecule type" value="Genomic_DNA"/>
</dbReference>
<dbReference type="GO" id="GO:0005886">
    <property type="term" value="C:plasma membrane"/>
    <property type="evidence" value="ECO:0007669"/>
    <property type="project" value="UniProtKB-SubCell"/>
</dbReference>
<feature type="transmembrane region" description="Helical" evidence="7">
    <location>
        <begin position="193"/>
        <end position="212"/>
    </location>
</feature>
<dbReference type="SUPFAM" id="SSF82861">
    <property type="entry name" value="Mechanosensitive channel protein MscS (YggB), transmembrane region"/>
    <property type="match status" value="1"/>
</dbReference>
<keyword evidence="11" id="KW-1185">Reference proteome</keyword>
<evidence type="ECO:0000256" key="5">
    <source>
        <dbReference type="ARBA" id="ARBA00022989"/>
    </source>
</evidence>
<evidence type="ECO:0000256" key="7">
    <source>
        <dbReference type="SAM" id="Phobius"/>
    </source>
</evidence>
<dbReference type="PANTHER" id="PTHR43634:SF2">
    <property type="entry name" value="LOW CONDUCTANCE MECHANOSENSITIVE CHANNEL YNAI"/>
    <property type="match status" value="1"/>
</dbReference>
<evidence type="ECO:0000313" key="11">
    <source>
        <dbReference type="Proteomes" id="UP000267268"/>
    </source>
</evidence>
<dbReference type="InterPro" id="IPR045042">
    <property type="entry name" value="YnaI-like"/>
</dbReference>
<dbReference type="SUPFAM" id="SSF50182">
    <property type="entry name" value="Sm-like ribonucleoproteins"/>
    <property type="match status" value="1"/>
</dbReference>
<proteinExistence type="inferred from homology"/>
<evidence type="ECO:0000259" key="9">
    <source>
        <dbReference type="Pfam" id="PF21082"/>
    </source>
</evidence>
<dbReference type="InterPro" id="IPR011066">
    <property type="entry name" value="MscS_channel_C_sf"/>
</dbReference>
<feature type="transmembrane region" description="Helical" evidence="7">
    <location>
        <begin position="277"/>
        <end position="298"/>
    </location>
</feature>
<dbReference type="InterPro" id="IPR006685">
    <property type="entry name" value="MscS_channel_2nd"/>
</dbReference>
<dbReference type="Pfam" id="PF00924">
    <property type="entry name" value="MS_channel_2nd"/>
    <property type="match status" value="1"/>
</dbReference>
<dbReference type="SUPFAM" id="SSF82689">
    <property type="entry name" value="Mechanosensitive channel protein MscS (YggB), C-terminal domain"/>
    <property type="match status" value="1"/>
</dbReference>
<dbReference type="InterPro" id="IPR023408">
    <property type="entry name" value="MscS_beta-dom_sf"/>
</dbReference>
<evidence type="ECO:0000313" key="10">
    <source>
        <dbReference type="EMBL" id="AZQ65126.1"/>
    </source>
</evidence>